<dbReference type="RefSeq" id="WP_257746171.1">
    <property type="nucleotide sequence ID" value="NZ_CP102487.1"/>
</dbReference>
<dbReference type="EMBL" id="CP102487">
    <property type="protein sequence ID" value="UUX60186.1"/>
    <property type="molecule type" value="Genomic_DNA"/>
</dbReference>
<name>A0AA94XTI5_9MICC</name>
<proteinExistence type="predicted"/>
<accession>A0AA94XTI5</accession>
<feature type="transmembrane region" description="Helical" evidence="1">
    <location>
        <begin position="14"/>
        <end position="33"/>
    </location>
</feature>
<dbReference type="AlphaFoldDB" id="A0AA94XTI5"/>
<reference evidence="2" key="1">
    <citation type="journal article" date="2022" name="Pest Manag. Sci.">
        <title>Glutamicibacter halophytocola-mediated host fitness of potato tuber moth on Solanaceae crops.</title>
        <authorList>
            <person name="Wang W."/>
            <person name="Xiao G."/>
            <person name="Du G."/>
            <person name="Chang L."/>
            <person name="Yang Y."/>
            <person name="Ye J."/>
            <person name="Chen B."/>
        </authorList>
    </citation>
    <scope>NUCLEOTIDE SEQUENCE</scope>
    <source>
        <strain evidence="2">S2</strain>
    </source>
</reference>
<organism evidence="2 3">
    <name type="scientific">Glutamicibacter halophytocola</name>
    <dbReference type="NCBI Taxonomy" id="1933880"/>
    <lineage>
        <taxon>Bacteria</taxon>
        <taxon>Bacillati</taxon>
        <taxon>Actinomycetota</taxon>
        <taxon>Actinomycetes</taxon>
        <taxon>Micrococcales</taxon>
        <taxon>Micrococcaceae</taxon>
        <taxon>Glutamicibacter</taxon>
    </lineage>
</organism>
<protein>
    <submittedName>
        <fullName evidence="2">Uncharacterized protein</fullName>
    </submittedName>
</protein>
<gene>
    <name evidence="2" type="ORF">NUH22_06120</name>
</gene>
<evidence type="ECO:0000256" key="1">
    <source>
        <dbReference type="SAM" id="Phobius"/>
    </source>
</evidence>
<keyword evidence="1" id="KW-1133">Transmembrane helix</keyword>
<keyword evidence="1" id="KW-0812">Transmembrane</keyword>
<evidence type="ECO:0000313" key="3">
    <source>
        <dbReference type="Proteomes" id="UP001060018"/>
    </source>
</evidence>
<evidence type="ECO:0000313" key="2">
    <source>
        <dbReference type="EMBL" id="UUX60186.1"/>
    </source>
</evidence>
<dbReference type="Proteomes" id="UP001060018">
    <property type="component" value="Chromosome"/>
</dbReference>
<keyword evidence="1" id="KW-0472">Membrane</keyword>
<sequence length="165" mass="18996">MMPGWIEQLAQPGILWPTAIIMFILWLILRACFKFFPFLSKFVSLVNTLVGTDEKPGLKKWQEEQTKKLDGQGEILERVRHQVENDHTTNMREEQDKMIATQDKLMHSVEQLTSDFKEHVAISKAKDKEGDETAYRVAALADKVNEIQPIVKQLGQTWGTKTKNN</sequence>